<dbReference type="RefSeq" id="WP_085052313.1">
    <property type="nucleotide sequence ID" value="NZ_LNQR01000060.1"/>
</dbReference>
<keyword evidence="1" id="KW-0812">Transmembrane</keyword>
<dbReference type="Gene3D" id="1.10.3210.10">
    <property type="entry name" value="Hypothetical protein af1432"/>
    <property type="match status" value="1"/>
</dbReference>
<gene>
    <name evidence="3" type="ORF">ASN18_1694</name>
</gene>
<dbReference type="EMBL" id="LNQR01000060">
    <property type="protein sequence ID" value="KWT85560.1"/>
    <property type="molecule type" value="Genomic_DNA"/>
</dbReference>
<feature type="domain" description="HD-GYP" evidence="2">
    <location>
        <begin position="436"/>
        <end position="646"/>
    </location>
</feature>
<keyword evidence="4" id="KW-1185">Reference proteome</keyword>
<dbReference type="PROSITE" id="PS51832">
    <property type="entry name" value="HD_GYP"/>
    <property type="match status" value="1"/>
</dbReference>
<dbReference type="InterPro" id="IPR003607">
    <property type="entry name" value="HD/PDEase_dom"/>
</dbReference>
<sequence length="659" mass="73620">MFVGAVVTMVLIYLVHIKVSFLEIIDKKVYDVILRALQDKKEQGFPVIVDIDELSLKKYGQWPWPRYKVSKLIENISALGAVSVGLDIFFPEPDRTSLSVIKKELENLNIRIEYSGLPKEYENNDAILASTLAAGPFVGSYQFLFNTTDNLPAPCVLHPLEVFWVSEALENNQSKLFYQAKDAICNLKEFGLAVKYSGFTNVNPDLDGVIRRVPIIFKYGDSYYPSFALAILLQAISSNQIFVHFGKSGIESVQVDKVKIPIDQKGNMIIRYYGNASRFDVIPAFNVIEGHAGRKEFEGRAVVIGTSAAGLKDIRTTPFNPKAPGFEIHATVIENILRGDFISVPAGFGWINIILYMICGALSTVAVTRLRVVVSTALVLASLIGIICVSLWLIRTYAMYISPFPPSLILLSTFSILNIFKFRVKEKQLIKSIADLARTQEATIEVMSNAIEMRDNMTGGHIQRTKEYVKVLAMHLRSRGKFAGQLDDETIELMYKCAPLHDVGKIGVPDRVLLKTDKLNDEEFGLMRQHSEHGKTIIRSAIMKAGNIPFLTISEEMAYTHHEKWDSSGYPNKLSGADIPLAGRIMAVADVYDALISSRVYKPGFSHEKSVAIIKEGSGKHFDPDVVEVFLEKEDDFRKIALKFADSEEDVARLSKTLT</sequence>
<reference evidence="3 4" key="1">
    <citation type="submission" date="2015-11" db="EMBL/GenBank/DDBJ databases">
        <authorList>
            <person name="Lin W."/>
        </authorList>
    </citation>
    <scope>NUCLEOTIDE SEQUENCE [LARGE SCALE GENOMIC DNA]</scope>
    <source>
        <strain evidence="3 4">HCH-1</strain>
    </source>
</reference>
<accession>A0ABR5SGF8</accession>
<dbReference type="InterPro" id="IPR052020">
    <property type="entry name" value="Cyclic_di-GMP/3'3'-cGAMP_PDE"/>
</dbReference>
<keyword evidence="1" id="KW-1133">Transmembrane helix</keyword>
<comment type="caution">
    <text evidence="3">The sequence shown here is derived from an EMBL/GenBank/DDBJ whole genome shotgun (WGS) entry which is preliminary data.</text>
</comment>
<dbReference type="SUPFAM" id="SSF109604">
    <property type="entry name" value="HD-domain/PDEase-like"/>
    <property type="match status" value="1"/>
</dbReference>
<dbReference type="SMART" id="SM00471">
    <property type="entry name" value="HDc"/>
    <property type="match status" value="1"/>
</dbReference>
<dbReference type="EC" id="3.1.4.52" evidence="3"/>
<dbReference type="CDD" id="cd00077">
    <property type="entry name" value="HDc"/>
    <property type="match status" value="1"/>
</dbReference>
<feature type="transmembrane region" description="Helical" evidence="1">
    <location>
        <begin position="347"/>
        <end position="365"/>
    </location>
</feature>
<protein>
    <submittedName>
        <fullName evidence="3">Phosphohydrolase</fullName>
        <ecNumber evidence="3">3.1.4.52</ecNumber>
    </submittedName>
</protein>
<dbReference type="Pfam" id="PF05226">
    <property type="entry name" value="CHASE2"/>
    <property type="match status" value="1"/>
</dbReference>
<dbReference type="GO" id="GO:0071111">
    <property type="term" value="F:cyclic-guanylate-specific phosphodiesterase activity"/>
    <property type="evidence" value="ECO:0007669"/>
    <property type="project" value="UniProtKB-EC"/>
</dbReference>
<evidence type="ECO:0000256" key="1">
    <source>
        <dbReference type="SAM" id="Phobius"/>
    </source>
</evidence>
<dbReference type="SMART" id="SM01080">
    <property type="entry name" value="CHASE2"/>
    <property type="match status" value="1"/>
</dbReference>
<feature type="transmembrane region" description="Helical" evidence="1">
    <location>
        <begin position="372"/>
        <end position="394"/>
    </location>
</feature>
<evidence type="ECO:0000259" key="2">
    <source>
        <dbReference type="PROSITE" id="PS51832"/>
    </source>
</evidence>
<dbReference type="Proteomes" id="UP000060487">
    <property type="component" value="Unassembled WGS sequence"/>
</dbReference>
<dbReference type="InterPro" id="IPR037522">
    <property type="entry name" value="HD_GYP_dom"/>
</dbReference>
<name>A0ABR5SGF8_9BACT</name>
<keyword evidence="3" id="KW-0378">Hydrolase</keyword>
<dbReference type="PANTHER" id="PTHR45228:SF5">
    <property type="entry name" value="CYCLIC DI-GMP PHOSPHODIESTERASE VC_1348-RELATED"/>
    <property type="match status" value="1"/>
</dbReference>
<evidence type="ECO:0000313" key="3">
    <source>
        <dbReference type="EMBL" id="KWT85560.1"/>
    </source>
</evidence>
<dbReference type="InterPro" id="IPR007890">
    <property type="entry name" value="CHASE2"/>
</dbReference>
<feature type="transmembrane region" description="Helical" evidence="1">
    <location>
        <begin position="400"/>
        <end position="420"/>
    </location>
</feature>
<dbReference type="PANTHER" id="PTHR45228">
    <property type="entry name" value="CYCLIC DI-GMP PHOSPHODIESTERASE TM_0186-RELATED"/>
    <property type="match status" value="1"/>
</dbReference>
<proteinExistence type="predicted"/>
<keyword evidence="1" id="KW-0472">Membrane</keyword>
<organism evidence="3 4">
    <name type="scientific">Candidatus Magnetominusculus xianensis</name>
    <dbReference type="NCBI Taxonomy" id="1748249"/>
    <lineage>
        <taxon>Bacteria</taxon>
        <taxon>Pseudomonadati</taxon>
        <taxon>Nitrospirota</taxon>
        <taxon>Nitrospiria</taxon>
        <taxon>Nitrospirales</taxon>
        <taxon>Nitrospiraceae</taxon>
        <taxon>Candidatus Magnetominusculus</taxon>
    </lineage>
</organism>
<evidence type="ECO:0000313" key="4">
    <source>
        <dbReference type="Proteomes" id="UP000060487"/>
    </source>
</evidence>
<dbReference type="Pfam" id="PF13487">
    <property type="entry name" value="HD_5"/>
    <property type="match status" value="1"/>
</dbReference>